<evidence type="ECO:0000313" key="1">
    <source>
        <dbReference type="EMBL" id="MDM8157444.1"/>
    </source>
</evidence>
<dbReference type="RefSeq" id="WP_289607896.1">
    <property type="nucleotide sequence ID" value="NZ_JAUDCG010000029.1"/>
</dbReference>
<organism evidence="1 2">
    <name type="scientific">Amedibacillus dolichus</name>
    <dbReference type="NCBI Taxonomy" id="31971"/>
    <lineage>
        <taxon>Bacteria</taxon>
        <taxon>Bacillati</taxon>
        <taxon>Bacillota</taxon>
        <taxon>Erysipelotrichia</taxon>
        <taxon>Erysipelotrichales</taxon>
        <taxon>Erysipelotrichaceae</taxon>
        <taxon>Amedibacillus</taxon>
    </lineage>
</organism>
<evidence type="ECO:0000313" key="2">
    <source>
        <dbReference type="Proteomes" id="UP001529340"/>
    </source>
</evidence>
<reference evidence="2" key="1">
    <citation type="submission" date="2023-06" db="EMBL/GenBank/DDBJ databases">
        <title>Identification and characterization of horizontal gene transfer across gut microbiota members of farm animals based on homology search.</title>
        <authorList>
            <person name="Zeman M."/>
            <person name="Kubasova T."/>
            <person name="Jahodarova E."/>
            <person name="Nykrynova M."/>
            <person name="Rychlik I."/>
        </authorList>
    </citation>
    <scope>NUCLEOTIDE SEQUENCE [LARGE SCALE GENOMIC DNA]</scope>
    <source>
        <strain evidence="2">ET39</strain>
    </source>
</reference>
<sequence>MARAIEERPVSIPQAIHQTPLTFSDEQIGIVAPIYGHEMPMMVRQFLREADFRCNYFYLILTYGNRQAVPENWPSSSVMTVASRWTISMCSAWWTTGCRPLTWTNSDRSTK</sequence>
<keyword evidence="2" id="KW-1185">Reference proteome</keyword>
<comment type="caution">
    <text evidence="1">The sequence shown here is derived from an EMBL/GenBank/DDBJ whole genome shotgun (WGS) entry which is preliminary data.</text>
</comment>
<accession>A0ABT7UCU9</accession>
<dbReference type="EMBL" id="JAUDCG010000029">
    <property type="protein sequence ID" value="MDM8157444.1"/>
    <property type="molecule type" value="Genomic_DNA"/>
</dbReference>
<gene>
    <name evidence="1" type="ORF">QUV96_07325</name>
</gene>
<protein>
    <submittedName>
        <fullName evidence="1">Uncharacterized protein</fullName>
    </submittedName>
</protein>
<reference evidence="1 2" key="3">
    <citation type="submission" date="2023-06" db="EMBL/GenBank/DDBJ databases">
        <authorList>
            <person name="Zeman M."/>
            <person name="Kubasova T."/>
            <person name="Jahodarova E."/>
            <person name="Nykrynova M."/>
            <person name="Rychlik I."/>
        </authorList>
    </citation>
    <scope>NUCLEOTIDE SEQUENCE [LARGE SCALE GENOMIC DNA]</scope>
    <source>
        <strain evidence="1 2">ET39</strain>
    </source>
</reference>
<proteinExistence type="predicted"/>
<name>A0ABT7UCU9_9FIRM</name>
<dbReference type="Proteomes" id="UP001529340">
    <property type="component" value="Unassembled WGS sequence"/>
</dbReference>
<reference evidence="1 2" key="2">
    <citation type="submission" date="2023-06" db="EMBL/GenBank/DDBJ databases">
        <title>Identification and characterization of horizontal gene transfer across gut microbiota members of farm animals based on homology search.</title>
        <authorList>
            <person name="Schwarzerova J."/>
            <person name="Nykrynova M."/>
            <person name="Jureckova K."/>
            <person name="Cejkova D."/>
            <person name="Rychlik I."/>
        </authorList>
    </citation>
    <scope>NUCLEOTIDE SEQUENCE [LARGE SCALE GENOMIC DNA]</scope>
    <source>
        <strain evidence="1 2">ET39</strain>
    </source>
</reference>